<evidence type="ECO:0000256" key="1">
    <source>
        <dbReference type="ARBA" id="ARBA00004651"/>
    </source>
</evidence>
<feature type="transmembrane region" description="Helical" evidence="8">
    <location>
        <begin position="159"/>
        <end position="183"/>
    </location>
</feature>
<dbReference type="InterPro" id="IPR018584">
    <property type="entry name" value="GT87"/>
</dbReference>
<comment type="subcellular location">
    <subcellularLocation>
        <location evidence="1">Cell membrane</location>
        <topology evidence="1">Multi-pass membrane protein</topology>
    </subcellularLocation>
</comment>
<evidence type="ECO:0000256" key="6">
    <source>
        <dbReference type="ARBA" id="ARBA00023136"/>
    </source>
</evidence>
<name>A0A327W6T2_9BACT</name>
<keyword evidence="4 8" id="KW-0812">Transmembrane</keyword>
<feature type="transmembrane region" description="Helical" evidence="8">
    <location>
        <begin position="331"/>
        <end position="352"/>
    </location>
</feature>
<feature type="transmembrane region" description="Helical" evidence="8">
    <location>
        <begin position="284"/>
        <end position="300"/>
    </location>
</feature>
<sequence>MRAKRNVLTFLGEKDWLITLLWFGFAFLGAITEISRGQYNNFLIFRQVFFHLVHQQPLYIEYPSEYFDVNLYGPVFSILIAPFAVLPIKIGALLWSVAGAGAIFYAIRQLPLQRVQQNIILLLCSQELLGASGWFQLNQFILALLILTFAFTIKGKDYLATLCIILGTLTKVYGIVGLAFFFFSSHPKRFIAGLFLWTGLLFVLPMAISSPAYVINSYQEWLMALVHKNAKNQSDLASFQDISAGGFIKRVLRLPDLNDLTVLIPGVILFAAQYLMLRFRNDANYRYYILCSVLLFPVLFSSSSESPTYIIAVPAICIWYVIQTPARWKNIFLFFAILLVSFSHSDVLTPWFRKNLAVPYALKALPCLVLYLMIVYEILTRQFLSITKSATTPVDSRLQELTHA</sequence>
<dbReference type="RefSeq" id="WP_111590990.1">
    <property type="nucleotide sequence ID" value="NZ_QLMA01000002.1"/>
</dbReference>
<keyword evidence="2" id="KW-1003">Cell membrane</keyword>
<dbReference type="Proteomes" id="UP000249819">
    <property type="component" value="Unassembled WGS sequence"/>
</dbReference>
<feature type="transmembrane region" description="Helical" evidence="8">
    <location>
        <begin position="306"/>
        <end position="322"/>
    </location>
</feature>
<feature type="transmembrane region" description="Helical" evidence="8">
    <location>
        <begin position="260"/>
        <end position="277"/>
    </location>
</feature>
<feature type="transmembrane region" description="Helical" evidence="8">
    <location>
        <begin position="190"/>
        <end position="215"/>
    </location>
</feature>
<accession>A0A327W6T2</accession>
<evidence type="ECO:0000256" key="2">
    <source>
        <dbReference type="ARBA" id="ARBA00022475"/>
    </source>
</evidence>
<proteinExistence type="inferred from homology"/>
<evidence type="ECO:0000256" key="4">
    <source>
        <dbReference type="ARBA" id="ARBA00022692"/>
    </source>
</evidence>
<dbReference type="OrthoDB" id="1070018at2"/>
<keyword evidence="5 8" id="KW-1133">Transmembrane helix</keyword>
<evidence type="ECO:0000256" key="7">
    <source>
        <dbReference type="ARBA" id="ARBA00024033"/>
    </source>
</evidence>
<keyword evidence="6 8" id="KW-0472">Membrane</keyword>
<keyword evidence="3" id="KW-0808">Transferase</keyword>
<evidence type="ECO:0000313" key="10">
    <source>
        <dbReference type="Proteomes" id="UP000249819"/>
    </source>
</evidence>
<comment type="caution">
    <text evidence="9">The sequence shown here is derived from an EMBL/GenBank/DDBJ whole genome shotgun (WGS) entry which is preliminary data.</text>
</comment>
<gene>
    <name evidence="9" type="ORF">CLV59_10225</name>
</gene>
<evidence type="ECO:0000256" key="8">
    <source>
        <dbReference type="SAM" id="Phobius"/>
    </source>
</evidence>
<keyword evidence="10" id="KW-1185">Reference proteome</keyword>
<feature type="transmembrane region" description="Helical" evidence="8">
    <location>
        <begin position="128"/>
        <end position="153"/>
    </location>
</feature>
<feature type="transmembrane region" description="Helical" evidence="8">
    <location>
        <begin position="75"/>
        <end position="107"/>
    </location>
</feature>
<dbReference type="EMBL" id="QLMA01000002">
    <property type="protein sequence ID" value="RAJ85324.1"/>
    <property type="molecule type" value="Genomic_DNA"/>
</dbReference>
<organism evidence="9 10">
    <name type="scientific">Chitinophaga dinghuensis</name>
    <dbReference type="NCBI Taxonomy" id="1539050"/>
    <lineage>
        <taxon>Bacteria</taxon>
        <taxon>Pseudomonadati</taxon>
        <taxon>Bacteroidota</taxon>
        <taxon>Chitinophagia</taxon>
        <taxon>Chitinophagales</taxon>
        <taxon>Chitinophagaceae</taxon>
        <taxon>Chitinophaga</taxon>
    </lineage>
</organism>
<dbReference type="GO" id="GO:0016758">
    <property type="term" value="F:hexosyltransferase activity"/>
    <property type="evidence" value="ECO:0007669"/>
    <property type="project" value="InterPro"/>
</dbReference>
<protein>
    <submittedName>
        <fullName evidence="9">Uncharacterized protein DUF2029</fullName>
    </submittedName>
</protein>
<evidence type="ECO:0000313" key="9">
    <source>
        <dbReference type="EMBL" id="RAJ85324.1"/>
    </source>
</evidence>
<dbReference type="Pfam" id="PF09594">
    <property type="entry name" value="GT87"/>
    <property type="match status" value="1"/>
</dbReference>
<evidence type="ECO:0000256" key="3">
    <source>
        <dbReference type="ARBA" id="ARBA00022679"/>
    </source>
</evidence>
<evidence type="ECO:0000256" key="5">
    <source>
        <dbReference type="ARBA" id="ARBA00022989"/>
    </source>
</evidence>
<dbReference type="GO" id="GO:0005886">
    <property type="term" value="C:plasma membrane"/>
    <property type="evidence" value="ECO:0007669"/>
    <property type="project" value="UniProtKB-SubCell"/>
</dbReference>
<reference evidence="9 10" key="1">
    <citation type="submission" date="2018-06" db="EMBL/GenBank/DDBJ databases">
        <title>Genomic Encyclopedia of Archaeal and Bacterial Type Strains, Phase II (KMG-II): from individual species to whole genera.</title>
        <authorList>
            <person name="Goeker M."/>
        </authorList>
    </citation>
    <scope>NUCLEOTIDE SEQUENCE [LARGE SCALE GENOMIC DNA]</scope>
    <source>
        <strain evidence="9 10">DSM 29821</strain>
    </source>
</reference>
<comment type="similarity">
    <text evidence="7">Belongs to the glycosyltransferase 87 family.</text>
</comment>
<dbReference type="AlphaFoldDB" id="A0A327W6T2"/>
<feature type="transmembrane region" description="Helical" evidence="8">
    <location>
        <begin position="358"/>
        <end position="379"/>
    </location>
</feature>